<dbReference type="CDD" id="cd00093">
    <property type="entry name" value="HTH_XRE"/>
    <property type="match status" value="1"/>
</dbReference>
<keyword evidence="1" id="KW-0238">DNA-binding</keyword>
<dbReference type="STRING" id="1538553.JT25_002550"/>
<evidence type="ECO:0000256" key="1">
    <source>
        <dbReference type="ARBA" id="ARBA00023125"/>
    </source>
</evidence>
<dbReference type="NCBIfam" id="TIGR02607">
    <property type="entry name" value="antidote_HigA"/>
    <property type="match status" value="1"/>
</dbReference>
<gene>
    <name evidence="3" type="ORF">JT25_002550</name>
</gene>
<evidence type="ECO:0000259" key="2">
    <source>
        <dbReference type="PROSITE" id="PS50943"/>
    </source>
</evidence>
<dbReference type="RefSeq" id="WP_052142448.1">
    <property type="nucleotide sequence ID" value="NZ_CP014476.1"/>
</dbReference>
<feature type="domain" description="HTH cro/C1-type" evidence="2">
    <location>
        <begin position="128"/>
        <end position="183"/>
    </location>
</feature>
<dbReference type="PANTHER" id="PTHR36924">
    <property type="entry name" value="ANTITOXIN HIGA-1"/>
    <property type="match status" value="1"/>
</dbReference>
<name>A0A140E4Q3_9GAMM</name>
<accession>A0A140E4Q3</accession>
<dbReference type="InterPro" id="IPR013430">
    <property type="entry name" value="Toxin_antidote_HigA"/>
</dbReference>
<dbReference type="AlphaFoldDB" id="A0A140E4Q3"/>
<dbReference type="PANTHER" id="PTHR36924:SF1">
    <property type="entry name" value="ANTITOXIN HIGA-1"/>
    <property type="match status" value="1"/>
</dbReference>
<dbReference type="Proteomes" id="UP000030512">
    <property type="component" value="Chromosome"/>
</dbReference>
<dbReference type="SMART" id="SM00530">
    <property type="entry name" value="HTH_XRE"/>
    <property type="match status" value="2"/>
</dbReference>
<evidence type="ECO:0000313" key="3">
    <source>
        <dbReference type="EMBL" id="AMK75377.1"/>
    </source>
</evidence>
<dbReference type="Gene3D" id="1.10.260.40">
    <property type="entry name" value="lambda repressor-like DNA-binding domains"/>
    <property type="match status" value="2"/>
</dbReference>
<dbReference type="KEGG" id="mdn:JT25_002550"/>
<keyword evidence="4" id="KW-1185">Reference proteome</keyword>
<dbReference type="OrthoDB" id="9793869at2"/>
<organism evidence="3 4">
    <name type="scientific">Methylomonas denitrificans</name>
    <dbReference type="NCBI Taxonomy" id="1538553"/>
    <lineage>
        <taxon>Bacteria</taxon>
        <taxon>Pseudomonadati</taxon>
        <taxon>Pseudomonadota</taxon>
        <taxon>Gammaproteobacteria</taxon>
        <taxon>Methylococcales</taxon>
        <taxon>Methylococcaceae</taxon>
        <taxon>Methylomonas</taxon>
    </lineage>
</organism>
<dbReference type="GO" id="GO:0003677">
    <property type="term" value="F:DNA binding"/>
    <property type="evidence" value="ECO:0007669"/>
    <property type="project" value="UniProtKB-KW"/>
</dbReference>
<sequence>MKDETTPIHPGQFLKIQVLEKLALGIDDTAIQLRIKRESLSRILNGHRNISVEMALKLEALLAGVTGATAADWLRMQAEYDIYQKSKDLVNTIDELKGEWIGFYYDEEYEVRPNKEEIETRKILSSNLKKSRDELKINLNEASKKLGVSLSFLKDIEGKGKRLIPISFLAKASVEYLISIDHLLGLSDDDSINKPDTIERLSQIKINTEIMNKINQENILIAKVDAKVNRISTKFIGLSDEVYNLQSLFNSFCRDNQQLSKSQGMLSLKLAVINTVDRANQYNGMLRRYKIL</sequence>
<dbReference type="InterPro" id="IPR010982">
    <property type="entry name" value="Lambda_DNA-bd_dom_sf"/>
</dbReference>
<protein>
    <recommendedName>
        <fullName evidence="2">HTH cro/C1-type domain-containing protein</fullName>
    </recommendedName>
</protein>
<dbReference type="EMBL" id="CP014476">
    <property type="protein sequence ID" value="AMK75377.1"/>
    <property type="molecule type" value="Genomic_DNA"/>
</dbReference>
<proteinExistence type="predicted"/>
<dbReference type="InterPro" id="IPR001387">
    <property type="entry name" value="Cro/C1-type_HTH"/>
</dbReference>
<dbReference type="PROSITE" id="PS50943">
    <property type="entry name" value="HTH_CROC1"/>
    <property type="match status" value="1"/>
</dbReference>
<reference evidence="3 4" key="1">
    <citation type="journal article" date="2015" name="Environ. Microbiol.">
        <title>Methane oxidation coupled to nitrate reduction under hypoxia by the Gammaproteobacterium Methylomonas denitrificans, sp. nov. type strain FJG1.</title>
        <authorList>
            <person name="Kits K.D."/>
            <person name="Klotz M.G."/>
            <person name="Stein L.Y."/>
        </authorList>
    </citation>
    <scope>NUCLEOTIDE SEQUENCE [LARGE SCALE GENOMIC DNA]</scope>
    <source>
        <strain evidence="3 4">FJG1</strain>
    </source>
</reference>
<evidence type="ECO:0000313" key="4">
    <source>
        <dbReference type="Proteomes" id="UP000030512"/>
    </source>
</evidence>
<dbReference type="SUPFAM" id="SSF47413">
    <property type="entry name" value="lambda repressor-like DNA-binding domains"/>
    <property type="match status" value="2"/>
</dbReference>